<dbReference type="Proteomes" id="UP001310248">
    <property type="component" value="Unassembled WGS sequence"/>
</dbReference>
<proteinExistence type="predicted"/>
<evidence type="ECO:0000313" key="2">
    <source>
        <dbReference type="EMBL" id="MEE1675483.1"/>
    </source>
</evidence>
<keyword evidence="1" id="KW-0812">Transmembrane</keyword>
<dbReference type="RefSeq" id="WP_329776365.1">
    <property type="nucleotide sequence ID" value="NZ_JAYDYW010000013.1"/>
</dbReference>
<reference evidence="3" key="1">
    <citation type="submission" date="2023-07" db="EMBL/GenBank/DDBJ databases">
        <title>Draft genome sequence of Agarivorans aestuarii strain ZMCS4, a CAZymes producing bacteria isolated from the marine brown algae Clodostephus spongiosus.</title>
        <authorList>
            <person name="Lorente B."/>
            <person name="Cabral C."/>
            <person name="Frias J."/>
            <person name="Faria J."/>
            <person name="Toubarro D."/>
        </authorList>
    </citation>
    <scope>NUCLEOTIDE SEQUENCE [LARGE SCALE GENOMIC DNA]</scope>
    <source>
        <strain evidence="3">ZMCS4</strain>
    </source>
</reference>
<dbReference type="PANTHER" id="PTHR38684:SF1">
    <property type="entry name" value="PROTEIN AMPE"/>
    <property type="match status" value="1"/>
</dbReference>
<evidence type="ECO:0000256" key="1">
    <source>
        <dbReference type="SAM" id="Phobius"/>
    </source>
</evidence>
<dbReference type="NCBIfam" id="NF008219">
    <property type="entry name" value="PRK10987.1"/>
    <property type="match status" value="1"/>
</dbReference>
<keyword evidence="1" id="KW-0472">Membrane</keyword>
<feature type="transmembrane region" description="Helical" evidence="1">
    <location>
        <begin position="39"/>
        <end position="58"/>
    </location>
</feature>
<keyword evidence="3" id="KW-1185">Reference proteome</keyword>
<dbReference type="EMBL" id="JAYDYW010000013">
    <property type="protein sequence ID" value="MEE1675483.1"/>
    <property type="molecule type" value="Genomic_DNA"/>
</dbReference>
<feature type="transmembrane region" description="Helical" evidence="1">
    <location>
        <begin position="266"/>
        <end position="283"/>
    </location>
</feature>
<dbReference type="InterPro" id="IPR052966">
    <property type="entry name" value="Beta-lactamase_Reg"/>
</dbReference>
<organism evidence="2 3">
    <name type="scientific">Agarivorans aestuarii</name>
    <dbReference type="NCBI Taxonomy" id="1563703"/>
    <lineage>
        <taxon>Bacteria</taxon>
        <taxon>Pseudomonadati</taxon>
        <taxon>Pseudomonadota</taxon>
        <taxon>Gammaproteobacteria</taxon>
        <taxon>Alteromonadales</taxon>
        <taxon>Alteromonadaceae</taxon>
        <taxon>Agarivorans</taxon>
    </lineage>
</organism>
<dbReference type="InterPro" id="IPR031347">
    <property type="entry name" value="AmpE"/>
</dbReference>
<dbReference type="Pfam" id="PF17113">
    <property type="entry name" value="AmpE"/>
    <property type="match status" value="1"/>
</dbReference>
<evidence type="ECO:0000313" key="3">
    <source>
        <dbReference type="Proteomes" id="UP001310248"/>
    </source>
</evidence>
<name>A0ABU7G7U2_9ALTE</name>
<feature type="transmembrane region" description="Helical" evidence="1">
    <location>
        <begin position="65"/>
        <end position="84"/>
    </location>
</feature>
<sequence length="284" mass="31975">MSLISLLLALSLERARRIGASWWWQHVFHWWLQRFDRASAIWQIAMAVVLPTLLIAWLQVSISGLLFGLANLALWIFIPLLTLGCPPVQQGYRDYLRAAASGDEQACSDFNQQLLKQIHPLHQVSEQESIALTTGTQLMWLNYRYYFAVIFFYVLAGPAGAIFYGCSRGLHLHKSTEVQALEPTVNNFMHYIDWLPSRLASLCYLAVGNTSEALPIWLRALRDTKHSNGYWLAKVAVAAELSGQESDHEMLCVATTCRFVSLAKRGIMLAIAIIAILTIAGWLI</sequence>
<dbReference type="PANTHER" id="PTHR38684">
    <property type="entry name" value="PROTEIN AMPE"/>
    <property type="match status" value="1"/>
</dbReference>
<keyword evidence="1" id="KW-1133">Transmembrane helix</keyword>
<accession>A0ABU7G7U2</accession>
<feature type="transmembrane region" description="Helical" evidence="1">
    <location>
        <begin position="145"/>
        <end position="166"/>
    </location>
</feature>
<gene>
    <name evidence="2" type="primary">ampE</name>
    <name evidence="2" type="ORF">SNR37_000809</name>
</gene>
<protein>
    <submittedName>
        <fullName evidence="2">Beta-lactamase regulator AmpE</fullName>
    </submittedName>
</protein>
<comment type="caution">
    <text evidence="2">The sequence shown here is derived from an EMBL/GenBank/DDBJ whole genome shotgun (WGS) entry which is preliminary data.</text>
</comment>